<reference evidence="2" key="1">
    <citation type="submission" date="2021-10" db="EMBL/GenBank/DDBJ databases">
        <title>Tropical sea cucumber genome reveals ecological adaptation and Cuvierian tubules defense mechanism.</title>
        <authorList>
            <person name="Chen T."/>
        </authorList>
    </citation>
    <scope>NUCLEOTIDE SEQUENCE</scope>
    <source>
        <strain evidence="2">Nanhai2018</strain>
        <tissue evidence="2">Muscle</tissue>
    </source>
</reference>
<protein>
    <submittedName>
        <fullName evidence="2">Uncharacterized protein</fullName>
    </submittedName>
</protein>
<dbReference type="InterPro" id="IPR036259">
    <property type="entry name" value="MFS_trans_sf"/>
</dbReference>
<dbReference type="PANTHER" id="PTHR11360:SF303">
    <property type="entry name" value="MAJOR FACILITATOR SUPERFAMILY (MFS) PROFILE DOMAIN-CONTAINING PROTEIN"/>
    <property type="match status" value="1"/>
</dbReference>
<evidence type="ECO:0000256" key="1">
    <source>
        <dbReference type="SAM" id="Phobius"/>
    </source>
</evidence>
<dbReference type="Proteomes" id="UP001152320">
    <property type="component" value="Chromosome 17"/>
</dbReference>
<dbReference type="SUPFAM" id="SSF103473">
    <property type="entry name" value="MFS general substrate transporter"/>
    <property type="match status" value="1"/>
</dbReference>
<evidence type="ECO:0000313" key="2">
    <source>
        <dbReference type="EMBL" id="KAJ8025481.1"/>
    </source>
</evidence>
<keyword evidence="1" id="KW-0472">Membrane</keyword>
<keyword evidence="1" id="KW-0812">Transmembrane</keyword>
<feature type="transmembrane region" description="Helical" evidence="1">
    <location>
        <begin position="285"/>
        <end position="307"/>
    </location>
</feature>
<dbReference type="OrthoDB" id="2213137at2759"/>
<dbReference type="AlphaFoldDB" id="A0A9Q0YPS5"/>
<name>A0A9Q0YPS5_HOLLE</name>
<evidence type="ECO:0000313" key="3">
    <source>
        <dbReference type="Proteomes" id="UP001152320"/>
    </source>
</evidence>
<feature type="transmembrane region" description="Helical" evidence="1">
    <location>
        <begin position="250"/>
        <end position="273"/>
    </location>
</feature>
<feature type="transmembrane region" description="Helical" evidence="1">
    <location>
        <begin position="101"/>
        <end position="119"/>
    </location>
</feature>
<dbReference type="EMBL" id="JAIZAY010000017">
    <property type="protein sequence ID" value="KAJ8025481.1"/>
    <property type="molecule type" value="Genomic_DNA"/>
</dbReference>
<proteinExistence type="predicted"/>
<gene>
    <name evidence="2" type="ORF">HOLleu_33049</name>
</gene>
<dbReference type="InterPro" id="IPR050327">
    <property type="entry name" value="Proton-linked_MCT"/>
</dbReference>
<accession>A0A9Q0YPS5</accession>
<dbReference type="GO" id="GO:0008028">
    <property type="term" value="F:monocarboxylic acid transmembrane transporter activity"/>
    <property type="evidence" value="ECO:0007669"/>
    <property type="project" value="TreeGrafter"/>
</dbReference>
<comment type="caution">
    <text evidence="2">The sequence shown here is derived from an EMBL/GenBank/DDBJ whole genome shotgun (WGS) entry which is preliminary data.</text>
</comment>
<feature type="transmembrane region" description="Helical" evidence="1">
    <location>
        <begin position="23"/>
        <end position="41"/>
    </location>
</feature>
<feature type="transmembrane region" description="Helical" evidence="1">
    <location>
        <begin position="213"/>
        <end position="230"/>
    </location>
</feature>
<sequence length="375" mass="41273">MFFLTGSVKIGGILFNGVVSETMSGAMTGFILILPYAIGRLSGKQTFWRIRRGGGLQTKKKIIIIIIIIIQTSTWNFSGFGFGCLLLPVSLCLKDHFRDEFPSVMPLSMAGSYAGITVIPPLMELCRQAYGTEGTCVIFGALNWHLIPCGLLLRKPSRCETGAHSKIYDEDEGEEEIILDEKEIIRNRDTTVQEDGNGVTWCEKIRSDMKKNLFLFADIIFSIFFFVANARKLPADGWTLFLIPHTIEKGFPSITAAQVASVGGITGIIGRFIASASFKINFSPLLIYAIYFYLNGVIFILMEWIQWLSESLIAQYVASAFNGCLLSAKSGMTPGLLVYILDESSFRTAYGLLDFGNGVLSLMAGFLPGESDGAF</sequence>
<keyword evidence="1" id="KW-1133">Transmembrane helix</keyword>
<dbReference type="PANTHER" id="PTHR11360">
    <property type="entry name" value="MONOCARBOXYLATE TRANSPORTER"/>
    <property type="match status" value="1"/>
</dbReference>
<feature type="transmembrane region" description="Helical" evidence="1">
    <location>
        <begin position="62"/>
        <end position="89"/>
    </location>
</feature>
<organism evidence="2 3">
    <name type="scientific">Holothuria leucospilota</name>
    <name type="common">Black long sea cucumber</name>
    <name type="synonym">Mertensiothuria leucospilota</name>
    <dbReference type="NCBI Taxonomy" id="206669"/>
    <lineage>
        <taxon>Eukaryota</taxon>
        <taxon>Metazoa</taxon>
        <taxon>Echinodermata</taxon>
        <taxon>Eleutherozoa</taxon>
        <taxon>Echinozoa</taxon>
        <taxon>Holothuroidea</taxon>
        <taxon>Aspidochirotacea</taxon>
        <taxon>Aspidochirotida</taxon>
        <taxon>Holothuriidae</taxon>
        <taxon>Holothuria</taxon>
    </lineage>
</organism>
<keyword evidence="3" id="KW-1185">Reference proteome</keyword>